<keyword evidence="4 8" id="KW-0812">Transmembrane</keyword>
<proteinExistence type="predicted"/>
<evidence type="ECO:0000256" key="6">
    <source>
        <dbReference type="ARBA" id="ARBA00023136"/>
    </source>
</evidence>
<dbReference type="PRINTS" id="PR01036">
    <property type="entry name" value="TCRTETB"/>
</dbReference>
<dbReference type="InterPro" id="IPR036259">
    <property type="entry name" value="MFS_trans_sf"/>
</dbReference>
<evidence type="ECO:0000256" key="7">
    <source>
        <dbReference type="SAM" id="MobiDB-lite"/>
    </source>
</evidence>
<sequence length="480" mass="48448">MPRSAIARTPDTPHPDGPNPDGLPMPRRAVAAASVIAAIVLVVLDGAIANIALPTVAGTLGVPPADTVWIITAYQLALVIALLPIGALGESLGHRRVFTGGVLLFSAASAGCALAPTLPWLIAARFVQGLGGAAVMALGVALLRFVYPQRLLGAAIGWNALAIALASAAGPTIGAGILAVAPWPFLFAVNIPVGLVVLVTARALPAVAGTRRRLDPASVALNAGFFAALVMGAETVAAQPLRGGALLLAAALCLAGLVRREKKREAPLVPLDLLRVRSFRLSVVASVLCFTGQMAAAVALPFHLQHGLGQDIVTAGLFLVPWPLATAVAAPIAGRLSDRVGTGWLCAVGGLLLAAGLALAAVWPLGDDPRPLLAFMVMCGFGFGLFQTPNNRNMLLTVPKARSGAAGGMQGTARLVGQTAGAVLMTVLFSLLSGPEAAPRLGLGLAAALTLAGGLTSLLRVPARGATEAVDAVEAPASGR</sequence>
<dbReference type="Proteomes" id="UP000654452">
    <property type="component" value="Unassembled WGS sequence"/>
</dbReference>
<evidence type="ECO:0000256" key="2">
    <source>
        <dbReference type="ARBA" id="ARBA00022448"/>
    </source>
</evidence>
<dbReference type="CDD" id="cd17321">
    <property type="entry name" value="MFS_MMR_MDR_like"/>
    <property type="match status" value="1"/>
</dbReference>
<feature type="transmembrane region" description="Helical" evidence="8">
    <location>
        <begin position="279"/>
        <end position="300"/>
    </location>
</feature>
<dbReference type="EMBL" id="JAEPIV010000011">
    <property type="protein sequence ID" value="MBK4720972.1"/>
    <property type="molecule type" value="Genomic_DNA"/>
</dbReference>
<gene>
    <name evidence="10" type="ORF">JJL56_19095</name>
</gene>
<dbReference type="PANTHER" id="PTHR42718:SF46">
    <property type="entry name" value="BLR6921 PROTEIN"/>
    <property type="match status" value="1"/>
</dbReference>
<dbReference type="RefSeq" id="WP_211111912.1">
    <property type="nucleotide sequence ID" value="NZ_JAEPIV010000011.1"/>
</dbReference>
<evidence type="ECO:0000256" key="8">
    <source>
        <dbReference type="SAM" id="Phobius"/>
    </source>
</evidence>
<evidence type="ECO:0000256" key="1">
    <source>
        <dbReference type="ARBA" id="ARBA00004651"/>
    </source>
</evidence>
<feature type="transmembrane region" description="Helical" evidence="8">
    <location>
        <begin position="216"/>
        <end position="233"/>
    </location>
</feature>
<dbReference type="PROSITE" id="PS50850">
    <property type="entry name" value="MFS"/>
    <property type="match status" value="1"/>
</dbReference>
<keyword evidence="11" id="KW-1185">Reference proteome</keyword>
<comment type="subcellular location">
    <subcellularLocation>
        <location evidence="1">Cell membrane</location>
        <topology evidence="1">Multi-pass membrane protein</topology>
    </subcellularLocation>
</comment>
<feature type="transmembrane region" description="Helical" evidence="8">
    <location>
        <begin position="159"/>
        <end position="179"/>
    </location>
</feature>
<evidence type="ECO:0000256" key="4">
    <source>
        <dbReference type="ARBA" id="ARBA00022692"/>
    </source>
</evidence>
<name>A0ABS1I1L2_9PROT</name>
<protein>
    <submittedName>
        <fullName evidence="10">MFS transporter</fullName>
    </submittedName>
</protein>
<keyword evidence="2" id="KW-0813">Transport</keyword>
<feature type="transmembrane region" description="Helical" evidence="8">
    <location>
        <begin position="68"/>
        <end position="89"/>
    </location>
</feature>
<dbReference type="SUPFAM" id="SSF103473">
    <property type="entry name" value="MFS general substrate transporter"/>
    <property type="match status" value="1"/>
</dbReference>
<feature type="transmembrane region" description="Helical" evidence="8">
    <location>
        <begin position="185"/>
        <end position="204"/>
    </location>
</feature>
<feature type="transmembrane region" description="Helical" evidence="8">
    <location>
        <begin position="29"/>
        <end position="48"/>
    </location>
</feature>
<organism evidence="10 11">
    <name type="scientific">Azospirillum aestuarii</name>
    <dbReference type="NCBI Taxonomy" id="2802052"/>
    <lineage>
        <taxon>Bacteria</taxon>
        <taxon>Pseudomonadati</taxon>
        <taxon>Pseudomonadota</taxon>
        <taxon>Alphaproteobacteria</taxon>
        <taxon>Rhodospirillales</taxon>
        <taxon>Azospirillaceae</taxon>
        <taxon>Azospirillum</taxon>
    </lineage>
</organism>
<evidence type="ECO:0000313" key="11">
    <source>
        <dbReference type="Proteomes" id="UP000654452"/>
    </source>
</evidence>
<keyword evidence="5 8" id="KW-1133">Transmembrane helix</keyword>
<keyword evidence="6 8" id="KW-0472">Membrane</keyword>
<feature type="transmembrane region" description="Helical" evidence="8">
    <location>
        <begin position="101"/>
        <end position="123"/>
    </location>
</feature>
<dbReference type="Gene3D" id="1.20.1720.10">
    <property type="entry name" value="Multidrug resistance protein D"/>
    <property type="match status" value="1"/>
</dbReference>
<comment type="caution">
    <text evidence="10">The sequence shown here is derived from an EMBL/GenBank/DDBJ whole genome shotgun (WGS) entry which is preliminary data.</text>
</comment>
<feature type="region of interest" description="Disordered" evidence="7">
    <location>
        <begin position="1"/>
        <end position="24"/>
    </location>
</feature>
<reference evidence="10 11" key="1">
    <citation type="submission" date="2021-01" db="EMBL/GenBank/DDBJ databases">
        <title>Azospirillum sp. YIM DDC1 draft genome.</title>
        <authorList>
            <person name="Wang Y.-X."/>
        </authorList>
    </citation>
    <scope>NUCLEOTIDE SEQUENCE [LARGE SCALE GENOMIC DNA]</scope>
    <source>
        <strain evidence="10 11">YIM DDC1</strain>
    </source>
</reference>
<evidence type="ECO:0000256" key="5">
    <source>
        <dbReference type="ARBA" id="ARBA00022989"/>
    </source>
</evidence>
<dbReference type="InterPro" id="IPR020846">
    <property type="entry name" value="MFS_dom"/>
</dbReference>
<dbReference type="InterPro" id="IPR011701">
    <property type="entry name" value="MFS"/>
</dbReference>
<dbReference type="Pfam" id="PF07690">
    <property type="entry name" value="MFS_1"/>
    <property type="match status" value="2"/>
</dbReference>
<evidence type="ECO:0000256" key="3">
    <source>
        <dbReference type="ARBA" id="ARBA00022475"/>
    </source>
</evidence>
<keyword evidence="3" id="KW-1003">Cell membrane</keyword>
<feature type="transmembrane region" description="Helical" evidence="8">
    <location>
        <begin position="372"/>
        <end position="390"/>
    </location>
</feature>
<evidence type="ECO:0000313" key="10">
    <source>
        <dbReference type="EMBL" id="MBK4720972.1"/>
    </source>
</evidence>
<feature type="transmembrane region" description="Helical" evidence="8">
    <location>
        <begin position="411"/>
        <end position="432"/>
    </location>
</feature>
<feature type="domain" description="Major facilitator superfamily (MFS) profile" evidence="9">
    <location>
        <begin position="31"/>
        <end position="465"/>
    </location>
</feature>
<accession>A0ABS1I1L2</accession>
<feature type="transmembrane region" description="Helical" evidence="8">
    <location>
        <begin position="438"/>
        <end position="459"/>
    </location>
</feature>
<evidence type="ECO:0000259" key="9">
    <source>
        <dbReference type="PROSITE" id="PS50850"/>
    </source>
</evidence>
<feature type="transmembrane region" description="Helical" evidence="8">
    <location>
        <begin position="239"/>
        <end position="258"/>
    </location>
</feature>
<dbReference type="PANTHER" id="PTHR42718">
    <property type="entry name" value="MAJOR FACILITATOR SUPERFAMILY MULTIDRUG TRANSPORTER MFSC"/>
    <property type="match status" value="1"/>
</dbReference>
<feature type="transmembrane region" description="Helical" evidence="8">
    <location>
        <begin position="129"/>
        <end position="147"/>
    </location>
</feature>
<feature type="transmembrane region" description="Helical" evidence="8">
    <location>
        <begin position="312"/>
        <end position="332"/>
    </location>
</feature>
<feature type="transmembrane region" description="Helical" evidence="8">
    <location>
        <begin position="344"/>
        <end position="366"/>
    </location>
</feature>
<dbReference type="Gene3D" id="1.20.1250.20">
    <property type="entry name" value="MFS general substrate transporter like domains"/>
    <property type="match status" value="1"/>
</dbReference>